<dbReference type="SUPFAM" id="SSF46785">
    <property type="entry name" value="Winged helix' DNA-binding domain"/>
    <property type="match status" value="1"/>
</dbReference>
<dbReference type="InterPro" id="IPR050679">
    <property type="entry name" value="Bact_HTH_transcr_reg"/>
</dbReference>
<dbReference type="GO" id="GO:0045892">
    <property type="term" value="P:negative regulation of DNA-templated transcription"/>
    <property type="evidence" value="ECO:0007669"/>
    <property type="project" value="TreeGrafter"/>
</dbReference>
<dbReference type="PANTHER" id="PTHR44846">
    <property type="entry name" value="MANNOSYL-D-GLYCERATE TRANSPORT/METABOLISM SYSTEM REPRESSOR MNGR-RELATED"/>
    <property type="match status" value="1"/>
</dbReference>
<dbReference type="InterPro" id="IPR036388">
    <property type="entry name" value="WH-like_DNA-bd_sf"/>
</dbReference>
<comment type="caution">
    <text evidence="5">The sequence shown here is derived from an EMBL/GenBank/DDBJ whole genome shotgun (WGS) entry which is preliminary data.</text>
</comment>
<dbReference type="Gene3D" id="3.40.1410.10">
    <property type="entry name" value="Chorismate lyase-like"/>
    <property type="match status" value="1"/>
</dbReference>
<evidence type="ECO:0000256" key="1">
    <source>
        <dbReference type="ARBA" id="ARBA00023015"/>
    </source>
</evidence>
<dbReference type="InterPro" id="IPR036390">
    <property type="entry name" value="WH_DNA-bd_sf"/>
</dbReference>
<dbReference type="PROSITE" id="PS50949">
    <property type="entry name" value="HTH_GNTR"/>
    <property type="match status" value="1"/>
</dbReference>
<dbReference type="PANTHER" id="PTHR44846:SF17">
    <property type="entry name" value="GNTR-FAMILY TRANSCRIPTIONAL REGULATOR"/>
    <property type="match status" value="1"/>
</dbReference>
<dbReference type="AlphaFoldDB" id="A0A2P2EAD8"/>
<dbReference type="EMBL" id="BFBR01000004">
    <property type="protein sequence ID" value="GBF58014.1"/>
    <property type="molecule type" value="Genomic_DNA"/>
</dbReference>
<dbReference type="PRINTS" id="PR00035">
    <property type="entry name" value="HTHGNTR"/>
</dbReference>
<gene>
    <name evidence="5" type="primary">yvoA_1</name>
    <name evidence="5" type="ORF">PbB2_01685</name>
</gene>
<feature type="domain" description="HTH gntR-type" evidence="4">
    <location>
        <begin position="5"/>
        <end position="73"/>
    </location>
</feature>
<sequence length="238" mass="26074">MSDTTPLYRRLAQDLRKAISQGHYPTGSLLPTEQDLCAQHKVSRHTARDALRILTDEGLIERRRGAGSVVIAAKPVGPFSQGWGEIGDILQYARDTRLVILTYGPATAEDVLAMGLDANQPWIGIKGLRMRAGSSKPLAHTSICVRKDLAPPHAALTDWPHAIAEFIARHNGVLAARIEQDISAVKLGRELAKALHEHAGEPALRTRRRYLDSEGVVFQASISVHPGEHFTYAMSVSR</sequence>
<accession>A0A2P2EAD8</accession>
<dbReference type="SMART" id="SM00866">
    <property type="entry name" value="UTRA"/>
    <property type="match status" value="1"/>
</dbReference>
<keyword evidence="2" id="KW-0238">DNA-binding</keyword>
<proteinExistence type="predicted"/>
<keyword evidence="3" id="KW-0804">Transcription</keyword>
<keyword evidence="6" id="KW-1185">Reference proteome</keyword>
<reference evidence="5 6" key="1">
    <citation type="journal article" date="2018" name="Genome Announc.">
        <title>Draft Genome Sequence of "Candidatus Phycosocius bacilliformis," an Alphaproteobacterial Ectosymbiont of the Hydrocarbon-Producing Green Alga Botryococcus braunii.</title>
        <authorList>
            <person name="Tanabe Y."/>
            <person name="Yamaguchi H."/>
            <person name="Watanabe M.M."/>
        </authorList>
    </citation>
    <scope>NUCLEOTIDE SEQUENCE [LARGE SCALE GENOMIC DNA]</scope>
    <source>
        <strain evidence="5 6">BOTRYCO-2</strain>
    </source>
</reference>
<protein>
    <submittedName>
        <fullName evidence="5">HTH-type transcriptional repressor YvoA</fullName>
    </submittedName>
</protein>
<keyword evidence="1" id="KW-0805">Transcription regulation</keyword>
<dbReference type="GO" id="GO:0003700">
    <property type="term" value="F:DNA-binding transcription factor activity"/>
    <property type="evidence" value="ECO:0007669"/>
    <property type="project" value="InterPro"/>
</dbReference>
<evidence type="ECO:0000256" key="3">
    <source>
        <dbReference type="ARBA" id="ARBA00023163"/>
    </source>
</evidence>
<dbReference type="InterPro" id="IPR028978">
    <property type="entry name" value="Chorismate_lyase_/UTRA_dom_sf"/>
</dbReference>
<dbReference type="GO" id="GO:0003677">
    <property type="term" value="F:DNA binding"/>
    <property type="evidence" value="ECO:0007669"/>
    <property type="project" value="UniProtKB-KW"/>
</dbReference>
<dbReference type="RefSeq" id="WP_192576250.1">
    <property type="nucleotide sequence ID" value="NZ_BFBR01000004.1"/>
</dbReference>
<dbReference type="SMART" id="SM00345">
    <property type="entry name" value="HTH_GNTR"/>
    <property type="match status" value="1"/>
</dbReference>
<evidence type="ECO:0000259" key="4">
    <source>
        <dbReference type="PROSITE" id="PS50949"/>
    </source>
</evidence>
<dbReference type="SUPFAM" id="SSF64288">
    <property type="entry name" value="Chorismate lyase-like"/>
    <property type="match status" value="1"/>
</dbReference>
<dbReference type="Proteomes" id="UP000245086">
    <property type="component" value="Unassembled WGS sequence"/>
</dbReference>
<dbReference type="Pfam" id="PF00392">
    <property type="entry name" value="GntR"/>
    <property type="match status" value="1"/>
</dbReference>
<dbReference type="Gene3D" id="1.10.10.10">
    <property type="entry name" value="Winged helix-like DNA-binding domain superfamily/Winged helix DNA-binding domain"/>
    <property type="match status" value="1"/>
</dbReference>
<name>A0A2P2EAD8_9PROT</name>
<dbReference type="InterPro" id="IPR011663">
    <property type="entry name" value="UTRA"/>
</dbReference>
<dbReference type="Pfam" id="PF07702">
    <property type="entry name" value="UTRA"/>
    <property type="match status" value="1"/>
</dbReference>
<evidence type="ECO:0000313" key="6">
    <source>
        <dbReference type="Proteomes" id="UP000245086"/>
    </source>
</evidence>
<evidence type="ECO:0000256" key="2">
    <source>
        <dbReference type="ARBA" id="ARBA00023125"/>
    </source>
</evidence>
<dbReference type="CDD" id="cd07377">
    <property type="entry name" value="WHTH_GntR"/>
    <property type="match status" value="1"/>
</dbReference>
<dbReference type="InterPro" id="IPR000524">
    <property type="entry name" value="Tscrpt_reg_HTH_GntR"/>
</dbReference>
<organism evidence="5 6">
    <name type="scientific">Candidatus Phycosocius bacilliformis</name>
    <dbReference type="NCBI Taxonomy" id="1445552"/>
    <lineage>
        <taxon>Bacteria</taxon>
        <taxon>Pseudomonadati</taxon>
        <taxon>Pseudomonadota</taxon>
        <taxon>Alphaproteobacteria</taxon>
        <taxon>Caulobacterales</taxon>
        <taxon>Caulobacterales incertae sedis</taxon>
        <taxon>Candidatus Phycosocius</taxon>
    </lineage>
</organism>
<evidence type="ECO:0000313" key="5">
    <source>
        <dbReference type="EMBL" id="GBF58014.1"/>
    </source>
</evidence>